<evidence type="ECO:0000256" key="3">
    <source>
        <dbReference type="SAM" id="SignalP"/>
    </source>
</evidence>
<dbReference type="Pfam" id="PF00328">
    <property type="entry name" value="His_Phos_2"/>
    <property type="match status" value="1"/>
</dbReference>
<reference evidence="4" key="1">
    <citation type="submission" date="2023-06" db="EMBL/GenBank/DDBJ databases">
        <title>Genome-scale phylogeny and comparative genomics of the fungal order Sordariales.</title>
        <authorList>
            <consortium name="Lawrence Berkeley National Laboratory"/>
            <person name="Hensen N."/>
            <person name="Bonometti L."/>
            <person name="Westerberg I."/>
            <person name="Brannstrom I.O."/>
            <person name="Guillou S."/>
            <person name="Cros-Aarteil S."/>
            <person name="Calhoun S."/>
            <person name="Haridas S."/>
            <person name="Kuo A."/>
            <person name="Mondo S."/>
            <person name="Pangilinan J."/>
            <person name="Riley R."/>
            <person name="LaButti K."/>
            <person name="Andreopoulos B."/>
            <person name="Lipzen A."/>
            <person name="Chen C."/>
            <person name="Yanf M."/>
            <person name="Daum C."/>
            <person name="Ng V."/>
            <person name="Clum A."/>
            <person name="Steindorff A."/>
            <person name="Ohm R."/>
            <person name="Martin F."/>
            <person name="Silar P."/>
            <person name="Natvig D."/>
            <person name="Lalanne C."/>
            <person name="Gautier V."/>
            <person name="Ament-velasquez S.L."/>
            <person name="Kruys A."/>
            <person name="Hutchinson M.I."/>
            <person name="Powell A.J."/>
            <person name="Barry K."/>
            <person name="Miller A.N."/>
            <person name="Grigoriev I.V."/>
            <person name="Debuchy R."/>
            <person name="Gladieux P."/>
            <person name="Thoren M.H."/>
            <person name="Johannesson H."/>
        </authorList>
    </citation>
    <scope>NUCLEOTIDE SEQUENCE</scope>
    <source>
        <strain evidence="4">SMH3391-2</strain>
    </source>
</reference>
<feature type="transmembrane region" description="Helical" evidence="2">
    <location>
        <begin position="467"/>
        <end position="494"/>
    </location>
</feature>
<sequence length="589" mass="62712">MALLSAAVLGLALAAAPTEAVQSTSEHIWSSSVWLLHGETTPIHGRNPSLTPIGAQQMLSQGALFRDRYLDWTENLGVDYDDDDVSAPIVGIGRIAIENSQLDIASSTDSFTFGSALAFLQGLYPPRTQAFAESAGGMEAATLANGTMLNYPLDGYQYPNIKSASLLDQESIWIQGHVGCSQYERSKILSRFDAMAVKAADTNTNFYAELYNQTFHKDFDPDETNFDHAYELYDYAAYEYHHGKSNITSGQLVSLADLAAREQTNKNANLTAYGNTPGDNIRAIAGRSMATKVLNSFDDNISQAGVTSKLSLQFTTQEPFISFFTLSDAIGGPSGDNFLALPNPGAAMVFELYSIGGNDSVYPADEDLWVRFLYRNGTDPAAKLTQYPLFGNGNEMSRITWAEFKASMERFDIDSVPGWCGVCNSVAPFCLEFSESSGGSGDTSSSGSSDGGNAAGAAAQAAAMSPAVAGVIGAAASISLIGLALLGAILMGGIRFHRNADPKQRSSTLGGFRGAEKMASDTDIAYAKSGARHERTGSWELRGGGRAVTVTAAAAGATIQSKRSVRSLRDIDDDDISEMGVAPVKPREF</sequence>
<dbReference type="AlphaFoldDB" id="A0AA39XIH8"/>
<proteinExistence type="inferred from homology"/>
<evidence type="ECO:0000313" key="4">
    <source>
        <dbReference type="EMBL" id="KAK0634653.1"/>
    </source>
</evidence>
<dbReference type="InterPro" id="IPR000560">
    <property type="entry name" value="His_Pase_clade-2"/>
</dbReference>
<accession>A0AA39XIH8</accession>
<dbReference type="PANTHER" id="PTHR11567:SF127">
    <property type="entry name" value="HISTIDINE ACID PHOSPHATASE"/>
    <property type="match status" value="1"/>
</dbReference>
<comment type="caution">
    <text evidence="4">The sequence shown here is derived from an EMBL/GenBank/DDBJ whole genome shotgun (WGS) entry which is preliminary data.</text>
</comment>
<dbReference type="Gene3D" id="3.40.50.1240">
    <property type="entry name" value="Phosphoglycerate mutase-like"/>
    <property type="match status" value="1"/>
</dbReference>
<feature type="signal peptide" evidence="3">
    <location>
        <begin position="1"/>
        <end position="20"/>
    </location>
</feature>
<comment type="similarity">
    <text evidence="1">Belongs to the histidine acid phosphatase family.</text>
</comment>
<dbReference type="PANTHER" id="PTHR11567">
    <property type="entry name" value="ACID PHOSPHATASE-RELATED"/>
    <property type="match status" value="1"/>
</dbReference>
<keyword evidence="2" id="KW-0812">Transmembrane</keyword>
<dbReference type="EMBL" id="JAULSR010000001">
    <property type="protein sequence ID" value="KAK0634653.1"/>
    <property type="molecule type" value="Genomic_DNA"/>
</dbReference>
<keyword evidence="3" id="KW-0732">Signal</keyword>
<dbReference type="SUPFAM" id="SSF53254">
    <property type="entry name" value="Phosphoglycerate mutase-like"/>
    <property type="match status" value="1"/>
</dbReference>
<keyword evidence="2" id="KW-0472">Membrane</keyword>
<keyword evidence="2" id="KW-1133">Transmembrane helix</keyword>
<gene>
    <name evidence="4" type="ORF">B0T17DRAFT_586404</name>
</gene>
<protein>
    <submittedName>
        <fullName evidence="4">Histidine phosphatase superfamily</fullName>
    </submittedName>
</protein>
<dbReference type="GO" id="GO:0016791">
    <property type="term" value="F:phosphatase activity"/>
    <property type="evidence" value="ECO:0007669"/>
    <property type="project" value="TreeGrafter"/>
</dbReference>
<evidence type="ECO:0000256" key="1">
    <source>
        <dbReference type="ARBA" id="ARBA00005375"/>
    </source>
</evidence>
<feature type="chain" id="PRO_5041374049" evidence="3">
    <location>
        <begin position="21"/>
        <end position="589"/>
    </location>
</feature>
<evidence type="ECO:0000256" key="2">
    <source>
        <dbReference type="SAM" id="Phobius"/>
    </source>
</evidence>
<dbReference type="InterPro" id="IPR029033">
    <property type="entry name" value="His_PPase_superfam"/>
</dbReference>
<evidence type="ECO:0000313" key="5">
    <source>
        <dbReference type="Proteomes" id="UP001174934"/>
    </source>
</evidence>
<keyword evidence="5" id="KW-1185">Reference proteome</keyword>
<name>A0AA39XIH8_9PEZI</name>
<dbReference type="Proteomes" id="UP001174934">
    <property type="component" value="Unassembled WGS sequence"/>
</dbReference>
<organism evidence="4 5">
    <name type="scientific">Bombardia bombarda</name>
    <dbReference type="NCBI Taxonomy" id="252184"/>
    <lineage>
        <taxon>Eukaryota</taxon>
        <taxon>Fungi</taxon>
        <taxon>Dikarya</taxon>
        <taxon>Ascomycota</taxon>
        <taxon>Pezizomycotina</taxon>
        <taxon>Sordariomycetes</taxon>
        <taxon>Sordariomycetidae</taxon>
        <taxon>Sordariales</taxon>
        <taxon>Lasiosphaeriaceae</taxon>
        <taxon>Bombardia</taxon>
    </lineage>
</organism>
<dbReference type="InterPro" id="IPR050645">
    <property type="entry name" value="Histidine_acid_phosphatase"/>
</dbReference>